<evidence type="ECO:0000256" key="12">
    <source>
        <dbReference type="ARBA" id="ARBA00022917"/>
    </source>
</evidence>
<dbReference type="SUPFAM" id="SSF55681">
    <property type="entry name" value="Class II aaRS and biotin synthetases"/>
    <property type="match status" value="1"/>
</dbReference>
<dbReference type="RefSeq" id="XP_012336572.1">
    <property type="nucleotide sequence ID" value="XM_012481149.1"/>
</dbReference>
<keyword evidence="12" id="KW-0648">Protein biosynthesis</keyword>
<gene>
    <name evidence="17" type="ORF">AK88_03536</name>
</gene>
<dbReference type="NCBIfam" id="TIGR00471">
    <property type="entry name" value="pheT_arch"/>
    <property type="match status" value="1"/>
</dbReference>
<evidence type="ECO:0000256" key="10">
    <source>
        <dbReference type="ARBA" id="ARBA00022840"/>
    </source>
</evidence>
<dbReference type="SUPFAM" id="SSF46955">
    <property type="entry name" value="Putative DNA-binding domain"/>
    <property type="match status" value="2"/>
</dbReference>
<dbReference type="InterPro" id="IPR009061">
    <property type="entry name" value="DNA-bd_dom_put_sf"/>
</dbReference>
<comment type="cofactor">
    <cofactor evidence="1">
        <name>Mg(2+)</name>
        <dbReference type="ChEBI" id="CHEBI:18420"/>
    </cofactor>
</comment>
<evidence type="ECO:0000313" key="17">
    <source>
        <dbReference type="EMBL" id="KJP86829.1"/>
    </source>
</evidence>
<evidence type="ECO:0000256" key="15">
    <source>
        <dbReference type="ARBA" id="ARBA00049255"/>
    </source>
</evidence>
<evidence type="ECO:0000256" key="4">
    <source>
        <dbReference type="ARBA" id="ARBA00012814"/>
    </source>
</evidence>
<dbReference type="OrthoDB" id="1698572at2759"/>
<dbReference type="InterPro" id="IPR005147">
    <property type="entry name" value="tRNA_synthase_B5-dom"/>
</dbReference>
<evidence type="ECO:0000256" key="8">
    <source>
        <dbReference type="ARBA" id="ARBA00022723"/>
    </source>
</evidence>
<dbReference type="Gene3D" id="3.30.56.10">
    <property type="match status" value="2"/>
</dbReference>
<comment type="subcellular location">
    <subcellularLocation>
        <location evidence="2">Cytoplasm</location>
    </subcellularLocation>
</comment>
<keyword evidence="7 17" id="KW-0436">Ligase</keyword>
<dbReference type="InterPro" id="IPR005146">
    <property type="entry name" value="B3/B4_tRNA-bd"/>
</dbReference>
<keyword evidence="9" id="KW-0547">Nucleotide-binding</keyword>
<dbReference type="GO" id="GO:0005524">
    <property type="term" value="F:ATP binding"/>
    <property type="evidence" value="ECO:0007669"/>
    <property type="project" value="UniProtKB-KW"/>
</dbReference>
<dbReference type="PANTHER" id="PTHR10947:SF0">
    <property type="entry name" value="PHENYLALANINE--TRNA LIGASE BETA SUBUNIT"/>
    <property type="match status" value="1"/>
</dbReference>
<accession>A0A0D9QIG9</accession>
<dbReference type="Gene3D" id="3.30.930.10">
    <property type="entry name" value="Bira Bifunctional Protein, Domain 2"/>
    <property type="match status" value="1"/>
</dbReference>
<keyword evidence="18" id="KW-1185">Reference proteome</keyword>
<feature type="domain" description="B5" evidence="16">
    <location>
        <begin position="297"/>
        <end position="374"/>
    </location>
</feature>
<evidence type="ECO:0000256" key="5">
    <source>
        <dbReference type="ARBA" id="ARBA00017032"/>
    </source>
</evidence>
<organism evidence="17 18">
    <name type="scientific">Plasmodium fragile</name>
    <dbReference type="NCBI Taxonomy" id="5857"/>
    <lineage>
        <taxon>Eukaryota</taxon>
        <taxon>Sar</taxon>
        <taxon>Alveolata</taxon>
        <taxon>Apicomplexa</taxon>
        <taxon>Aconoidasida</taxon>
        <taxon>Haemosporida</taxon>
        <taxon>Plasmodiidae</taxon>
        <taxon>Plasmodium</taxon>
        <taxon>Plasmodium (Plasmodium)</taxon>
    </lineage>
</organism>
<dbReference type="VEuPathDB" id="PlasmoDB:AK88_03536"/>
<dbReference type="FunFam" id="3.30.56.10:FF:000012">
    <property type="entry name" value="Phenylalanine-tRNA ligase, beta subunit"/>
    <property type="match status" value="1"/>
</dbReference>
<evidence type="ECO:0000256" key="2">
    <source>
        <dbReference type="ARBA" id="ARBA00004496"/>
    </source>
</evidence>
<proteinExistence type="inferred from homology"/>
<dbReference type="InterPro" id="IPR040659">
    <property type="entry name" value="PhetRS_B1"/>
</dbReference>
<dbReference type="GO" id="GO:0009328">
    <property type="term" value="C:phenylalanine-tRNA ligase complex"/>
    <property type="evidence" value="ECO:0007669"/>
    <property type="project" value="TreeGrafter"/>
</dbReference>
<comment type="catalytic activity">
    <reaction evidence="15">
        <text>tRNA(Phe) + L-phenylalanine + ATP = L-phenylalanyl-tRNA(Phe) + AMP + diphosphate + H(+)</text>
        <dbReference type="Rhea" id="RHEA:19413"/>
        <dbReference type="Rhea" id="RHEA-COMP:9668"/>
        <dbReference type="Rhea" id="RHEA-COMP:9699"/>
        <dbReference type="ChEBI" id="CHEBI:15378"/>
        <dbReference type="ChEBI" id="CHEBI:30616"/>
        <dbReference type="ChEBI" id="CHEBI:33019"/>
        <dbReference type="ChEBI" id="CHEBI:58095"/>
        <dbReference type="ChEBI" id="CHEBI:78442"/>
        <dbReference type="ChEBI" id="CHEBI:78531"/>
        <dbReference type="ChEBI" id="CHEBI:456215"/>
        <dbReference type="EC" id="6.1.1.20"/>
    </reaction>
</comment>
<evidence type="ECO:0000256" key="11">
    <source>
        <dbReference type="ARBA" id="ARBA00022842"/>
    </source>
</evidence>
<sequence length="617" mass="71547">MPTISVYEEDLIEKLGQKIEEEKLNDICFEFGIEIDDIEYKGEKKIYKIEVPANRYDLVCVEGLCRALKSFIGKCQNINYVLLQNSEEACVKEKHFIRVDESVDERRSYVVSAVLKNVKINENVYNNIIELQEKLHHNLGKKRILLAIGIHDYDKIKFPVVYKFEEKDKINFIPLNETKNVNGNNFLKFYQDNINLKSYLKIIKDFEKFPVIVDADNKILSLPPIINCDHTKITYDTKNLFIECTAIVKNKAEIAVNIICSMLSEYCTPKYSIHSFFVQYDKKHKAEKGNGYLYPIFKNKSLTCHMDYVRKLSGILDLSVKDVEPLLKKMMISSKIIDSNTFTVDVPFYRSDIMHCCDIVEDIAIAYGYGNIVSEKIEIAKKNSLSACTELFRNVLVECTYTEVMTNALLSKRENYDCMLRKHRDYKDEKINLDEYNPLAPPVQIMNSKTSEYEIVRTSLIVNMLKFVSANKHRELPLRFFEIGDVSYTTYNKTDTNAVNKRYLSVIFADKFTAGLEEAHGMLETVLKEFQLFSDYKIEEKRKENVAIRSDVFYKLVPTKDPSFLNERVVDIILCPQNLKFGILGIIHPKVLENFSIDVPVSVMEINIESIMNILMI</sequence>
<dbReference type="EC" id="6.1.1.20" evidence="4"/>
<dbReference type="OMA" id="FPGRCAN"/>
<dbReference type="InterPro" id="IPR020825">
    <property type="entry name" value="Phe-tRNA_synthase-like_B3/B4"/>
</dbReference>
<dbReference type="GeneID" id="24268850"/>
<dbReference type="GO" id="GO:0000287">
    <property type="term" value="F:magnesium ion binding"/>
    <property type="evidence" value="ECO:0007669"/>
    <property type="project" value="InterPro"/>
</dbReference>
<dbReference type="GO" id="GO:0004826">
    <property type="term" value="F:phenylalanine-tRNA ligase activity"/>
    <property type="evidence" value="ECO:0007669"/>
    <property type="project" value="UniProtKB-EC"/>
</dbReference>
<dbReference type="Gene3D" id="3.50.40.10">
    <property type="entry name" value="Phenylalanyl-trna Synthetase, Chain B, domain 3"/>
    <property type="match status" value="1"/>
</dbReference>
<dbReference type="SMART" id="SM00873">
    <property type="entry name" value="B3_4"/>
    <property type="match status" value="1"/>
</dbReference>
<dbReference type="Pfam" id="PF03483">
    <property type="entry name" value="B3_4"/>
    <property type="match status" value="1"/>
</dbReference>
<evidence type="ECO:0000256" key="1">
    <source>
        <dbReference type="ARBA" id="ARBA00001946"/>
    </source>
</evidence>
<evidence type="ECO:0000256" key="6">
    <source>
        <dbReference type="ARBA" id="ARBA00022490"/>
    </source>
</evidence>
<evidence type="ECO:0000313" key="18">
    <source>
        <dbReference type="Proteomes" id="UP000054561"/>
    </source>
</evidence>
<dbReference type="InterPro" id="IPR004531">
    <property type="entry name" value="Phe-tRNA-synth_IIc_bsu_arc_euk"/>
</dbReference>
<dbReference type="EMBL" id="KQ001685">
    <property type="protein sequence ID" value="KJP86829.1"/>
    <property type="molecule type" value="Genomic_DNA"/>
</dbReference>
<dbReference type="GO" id="GO:0003723">
    <property type="term" value="F:RNA binding"/>
    <property type="evidence" value="ECO:0007669"/>
    <property type="project" value="InterPro"/>
</dbReference>
<dbReference type="AlphaFoldDB" id="A0A0D9QIG9"/>
<dbReference type="SUPFAM" id="SSF56037">
    <property type="entry name" value="PheT/TilS domain"/>
    <property type="match status" value="1"/>
</dbReference>
<dbReference type="FunFam" id="3.50.40.10:FF:000003">
    <property type="entry name" value="Phenylalanine--tRNA ligase beta subunit"/>
    <property type="match status" value="1"/>
</dbReference>
<keyword evidence="13" id="KW-0030">Aminoacyl-tRNA synthetase</keyword>
<evidence type="ECO:0000256" key="9">
    <source>
        <dbReference type="ARBA" id="ARBA00022741"/>
    </source>
</evidence>
<protein>
    <recommendedName>
        <fullName evidence="5">Phenylalanine--tRNA ligase beta subunit</fullName>
        <ecNumber evidence="4">6.1.1.20</ecNumber>
    </recommendedName>
    <alternativeName>
        <fullName evidence="14">Phenylalanyl-tRNA synthetase beta subunit</fullName>
    </alternativeName>
</protein>
<evidence type="ECO:0000259" key="16">
    <source>
        <dbReference type="PROSITE" id="PS51483"/>
    </source>
</evidence>
<dbReference type="PROSITE" id="PS51483">
    <property type="entry name" value="B5"/>
    <property type="match status" value="1"/>
</dbReference>
<dbReference type="InterPro" id="IPR041616">
    <property type="entry name" value="PheRS_beta_core"/>
</dbReference>
<comment type="similarity">
    <text evidence="3">Belongs to the phenylalanyl-tRNA synthetase beta subunit family. Type 2 subfamily.</text>
</comment>
<dbReference type="Pfam" id="PF17759">
    <property type="entry name" value="tRNA_synthFbeta"/>
    <property type="match status" value="1"/>
</dbReference>
<keyword evidence="6" id="KW-0963">Cytoplasm</keyword>
<evidence type="ECO:0000256" key="13">
    <source>
        <dbReference type="ARBA" id="ARBA00023146"/>
    </source>
</evidence>
<keyword evidence="10" id="KW-0067">ATP-binding</keyword>
<dbReference type="PANTHER" id="PTHR10947">
    <property type="entry name" value="PHENYLALANYL-TRNA SYNTHETASE BETA CHAIN AND LEUCINE-RICH REPEAT-CONTAINING PROTEIN 47"/>
    <property type="match status" value="1"/>
</dbReference>
<dbReference type="InterPro" id="IPR045060">
    <property type="entry name" value="Phe-tRNA-ligase_IIc_bsu"/>
</dbReference>
<dbReference type="Pfam" id="PF18262">
    <property type="entry name" value="PhetRS_B1"/>
    <property type="match status" value="1"/>
</dbReference>
<evidence type="ECO:0000256" key="3">
    <source>
        <dbReference type="ARBA" id="ARBA00007438"/>
    </source>
</evidence>
<dbReference type="InterPro" id="IPR045864">
    <property type="entry name" value="aa-tRNA-synth_II/BPL/LPL"/>
</dbReference>
<dbReference type="FunFam" id="3.30.56.10:FF:000009">
    <property type="entry name" value="Phenylalanine-tRNA ligase, beta subunit"/>
    <property type="match status" value="1"/>
</dbReference>
<keyword evidence="11" id="KW-0460">Magnesium</keyword>
<reference evidence="17 18" key="1">
    <citation type="submission" date="2014-03" db="EMBL/GenBank/DDBJ databases">
        <title>The Genome Sequence of Plasmodium fragile nilgiri.</title>
        <authorList>
            <consortium name="The Broad Institute Genomics Platform"/>
            <consortium name="The Broad Institute Genome Sequencing Center for Infectious Disease"/>
            <person name="Neafsey D."/>
            <person name="Duraisingh M."/>
            <person name="Young S.K."/>
            <person name="Zeng Q."/>
            <person name="Gargeya S."/>
            <person name="Abouelleil A."/>
            <person name="Alvarado L."/>
            <person name="Chapman S.B."/>
            <person name="Gainer-Dewar J."/>
            <person name="Goldberg J."/>
            <person name="Griggs A."/>
            <person name="Gujja S."/>
            <person name="Hansen M."/>
            <person name="Howarth C."/>
            <person name="Imamovic A."/>
            <person name="Larimer J."/>
            <person name="Pearson M."/>
            <person name="Poon T.W."/>
            <person name="Priest M."/>
            <person name="Roberts A."/>
            <person name="Saif S."/>
            <person name="Shea T."/>
            <person name="Sykes S."/>
            <person name="Wortman J."/>
            <person name="Nusbaum C."/>
            <person name="Birren B."/>
        </authorList>
    </citation>
    <scope>NUCLEOTIDE SEQUENCE [LARGE SCALE GENOMIC DNA]</scope>
    <source>
        <strain evidence="18">nilgiri</strain>
    </source>
</reference>
<dbReference type="Proteomes" id="UP000054561">
    <property type="component" value="Unassembled WGS sequence"/>
</dbReference>
<name>A0A0D9QIG9_PLAFR</name>
<dbReference type="Pfam" id="PF03484">
    <property type="entry name" value="B5"/>
    <property type="match status" value="1"/>
</dbReference>
<keyword evidence="8" id="KW-0479">Metal-binding</keyword>
<dbReference type="SMART" id="SM00874">
    <property type="entry name" value="B5"/>
    <property type="match status" value="1"/>
</dbReference>
<evidence type="ECO:0000256" key="14">
    <source>
        <dbReference type="ARBA" id="ARBA00033189"/>
    </source>
</evidence>
<evidence type="ECO:0000256" key="7">
    <source>
        <dbReference type="ARBA" id="ARBA00022598"/>
    </source>
</evidence>
<dbReference type="GO" id="GO:0006432">
    <property type="term" value="P:phenylalanyl-tRNA aminoacylation"/>
    <property type="evidence" value="ECO:0007669"/>
    <property type="project" value="InterPro"/>
</dbReference>